<protein>
    <submittedName>
        <fullName evidence="2">Alpha/beta fold hydrolase</fullName>
    </submittedName>
</protein>
<dbReference type="PRINTS" id="PR00412">
    <property type="entry name" value="EPOXHYDRLASE"/>
</dbReference>
<dbReference type="InterPro" id="IPR050228">
    <property type="entry name" value="Carboxylesterase_BioH"/>
</dbReference>
<dbReference type="KEGG" id="rom:EI983_05380"/>
<sequence length="294" mass="32100">MDWARDLPTWPHHDLSRRVTLGTHRWHVQETGTGPTLLLLHGAGASTHSWRDLIPLLAGRFHLVALDLPGQGFSQSTARNRCGLQAMTADIEALCRDQGWHPSGIIGHSAGAAIALELSARHDPSGRAAPEVIGINAALSRFEGIAGWLFPLLAKLLALNPLTSLMFTAGRNSAARARRLIEGTGSTLSEDGLGYYARLIADRAHVDGALQMMAQWEIDGLIDRLPQIKTRTLLIAGDRDRAVAPSVSENAAQRLPHADCHVMHGTGHLLHEERPEEVADLILRWLDRADHTRP</sequence>
<dbReference type="InterPro" id="IPR000639">
    <property type="entry name" value="Epox_hydrolase-like"/>
</dbReference>
<accession>A0A6I6IPK1</accession>
<dbReference type="InterPro" id="IPR000073">
    <property type="entry name" value="AB_hydrolase_1"/>
</dbReference>
<dbReference type="AlphaFoldDB" id="A0A6I6IPK1"/>
<dbReference type="PRINTS" id="PR00111">
    <property type="entry name" value="ABHYDROLASE"/>
</dbReference>
<dbReference type="InterPro" id="IPR017497">
    <property type="entry name" value="BchO"/>
</dbReference>
<proteinExistence type="predicted"/>
<evidence type="ECO:0000259" key="1">
    <source>
        <dbReference type="Pfam" id="PF00561"/>
    </source>
</evidence>
<dbReference type="PANTHER" id="PTHR43194">
    <property type="entry name" value="HYDROLASE ALPHA/BETA FOLD FAMILY"/>
    <property type="match status" value="1"/>
</dbReference>
<evidence type="ECO:0000313" key="2">
    <source>
        <dbReference type="EMBL" id="QGX97741.1"/>
    </source>
</evidence>
<dbReference type="OrthoDB" id="9804723at2"/>
<dbReference type="SUPFAM" id="SSF53474">
    <property type="entry name" value="alpha/beta-Hydrolases"/>
    <property type="match status" value="1"/>
</dbReference>
<feature type="domain" description="AB hydrolase-1" evidence="1">
    <location>
        <begin position="35"/>
        <end position="275"/>
    </location>
</feature>
<evidence type="ECO:0000313" key="3">
    <source>
        <dbReference type="Proteomes" id="UP000428330"/>
    </source>
</evidence>
<dbReference type="NCBIfam" id="TIGR03056">
    <property type="entry name" value="bchO_mg_che_rel"/>
    <property type="match status" value="1"/>
</dbReference>
<dbReference type="Gene3D" id="3.40.50.1820">
    <property type="entry name" value="alpha/beta hydrolase"/>
    <property type="match status" value="1"/>
</dbReference>
<keyword evidence="3" id="KW-1185">Reference proteome</keyword>
<dbReference type="GO" id="GO:0016787">
    <property type="term" value="F:hydrolase activity"/>
    <property type="evidence" value="ECO:0007669"/>
    <property type="project" value="UniProtKB-KW"/>
</dbReference>
<dbReference type="EMBL" id="CP034348">
    <property type="protein sequence ID" value="QGX97741.1"/>
    <property type="molecule type" value="Genomic_DNA"/>
</dbReference>
<dbReference type="Pfam" id="PF00561">
    <property type="entry name" value="Abhydrolase_1"/>
    <property type="match status" value="1"/>
</dbReference>
<dbReference type="RefSeq" id="WP_157706375.1">
    <property type="nucleotide sequence ID" value="NZ_CP034348.1"/>
</dbReference>
<gene>
    <name evidence="2" type="ORF">EI983_05380</name>
</gene>
<organism evidence="2 3">
    <name type="scientific">Roseovarius faecimaris</name>
    <dbReference type="NCBI Taxonomy" id="2494550"/>
    <lineage>
        <taxon>Bacteria</taxon>
        <taxon>Pseudomonadati</taxon>
        <taxon>Pseudomonadota</taxon>
        <taxon>Alphaproteobacteria</taxon>
        <taxon>Rhodobacterales</taxon>
        <taxon>Roseobacteraceae</taxon>
        <taxon>Roseovarius</taxon>
    </lineage>
</organism>
<dbReference type="Proteomes" id="UP000428330">
    <property type="component" value="Chromosome"/>
</dbReference>
<keyword evidence="2" id="KW-0378">Hydrolase</keyword>
<dbReference type="PANTHER" id="PTHR43194:SF2">
    <property type="entry name" value="PEROXISOMAL MEMBRANE PROTEIN LPX1"/>
    <property type="match status" value="1"/>
</dbReference>
<dbReference type="InterPro" id="IPR029058">
    <property type="entry name" value="AB_hydrolase_fold"/>
</dbReference>
<name>A0A6I6IPK1_9RHOB</name>
<reference evidence="3" key="1">
    <citation type="submission" date="2018-12" db="EMBL/GenBank/DDBJ databases">
        <title>Complete genome sequence of Roseovarius sp. MME-070.</title>
        <authorList>
            <person name="Nam Y.-D."/>
            <person name="Kang J."/>
            <person name="Chung W.-H."/>
            <person name="Park Y.S."/>
        </authorList>
    </citation>
    <scope>NUCLEOTIDE SEQUENCE [LARGE SCALE GENOMIC DNA]</scope>
    <source>
        <strain evidence="3">MME-070</strain>
    </source>
</reference>